<organism evidence="8 9">
    <name type="scientific">Emiliania huxleyi (strain CCMP1516)</name>
    <dbReference type="NCBI Taxonomy" id="280463"/>
    <lineage>
        <taxon>Eukaryota</taxon>
        <taxon>Haptista</taxon>
        <taxon>Haptophyta</taxon>
        <taxon>Prymnesiophyceae</taxon>
        <taxon>Isochrysidales</taxon>
        <taxon>Noelaerhabdaceae</taxon>
        <taxon>Emiliania</taxon>
    </lineage>
</organism>
<feature type="domain" description="C3H1-type" evidence="7">
    <location>
        <begin position="26"/>
        <end position="54"/>
    </location>
</feature>
<dbReference type="AlphaFoldDB" id="A0A0D3IRH1"/>
<dbReference type="PROSITE" id="PS50103">
    <property type="entry name" value="ZF_C3H1"/>
    <property type="match status" value="1"/>
</dbReference>
<evidence type="ECO:0000256" key="2">
    <source>
        <dbReference type="ARBA" id="ARBA00022737"/>
    </source>
</evidence>
<dbReference type="STRING" id="2903.R1DSV2"/>
<dbReference type="RefSeq" id="XP_005766285.1">
    <property type="nucleotide sequence ID" value="XM_005766228.1"/>
</dbReference>
<dbReference type="InterPro" id="IPR036855">
    <property type="entry name" value="Znf_CCCH_sf"/>
</dbReference>
<name>A0A0D3IRH1_EMIH1</name>
<reference evidence="8" key="2">
    <citation type="submission" date="2024-10" db="UniProtKB">
        <authorList>
            <consortium name="EnsemblProtists"/>
        </authorList>
    </citation>
    <scope>IDENTIFICATION</scope>
</reference>
<protein>
    <recommendedName>
        <fullName evidence="7">C3H1-type domain-containing protein</fullName>
    </recommendedName>
</protein>
<feature type="region of interest" description="Disordered" evidence="6">
    <location>
        <begin position="1"/>
        <end position="25"/>
    </location>
</feature>
<proteinExistence type="predicted"/>
<dbReference type="EnsemblProtists" id="EOD13856">
    <property type="protein sequence ID" value="EOD13856"/>
    <property type="gene ID" value="EMIHUDRAFT_212382"/>
</dbReference>
<keyword evidence="1 5" id="KW-0479">Metal-binding</keyword>
<dbReference type="Pfam" id="PF00642">
    <property type="entry name" value="zf-CCCH"/>
    <property type="match status" value="1"/>
</dbReference>
<dbReference type="FunFam" id="4.10.1000.10:FF:000001">
    <property type="entry name" value="zinc finger CCCH domain-containing protein 15-like"/>
    <property type="match status" value="1"/>
</dbReference>
<evidence type="ECO:0000259" key="7">
    <source>
        <dbReference type="PROSITE" id="PS50103"/>
    </source>
</evidence>
<dbReference type="HOGENOM" id="CLU_1071307_0_0_1"/>
<dbReference type="InterPro" id="IPR000571">
    <property type="entry name" value="Znf_CCCH"/>
</dbReference>
<keyword evidence="2" id="KW-0677">Repeat</keyword>
<evidence type="ECO:0000313" key="8">
    <source>
        <dbReference type="EnsemblProtists" id="EOD13856"/>
    </source>
</evidence>
<dbReference type="PANTHER" id="PTHR12547">
    <property type="entry name" value="CCCH ZINC FINGER/TIS11-RELATED"/>
    <property type="match status" value="1"/>
</dbReference>
<dbReference type="PaxDb" id="2903-EOD13856"/>
<keyword evidence="4 5" id="KW-0862">Zinc</keyword>
<feature type="region of interest" description="Disordered" evidence="6">
    <location>
        <begin position="79"/>
        <end position="102"/>
    </location>
</feature>
<evidence type="ECO:0000256" key="1">
    <source>
        <dbReference type="ARBA" id="ARBA00022723"/>
    </source>
</evidence>
<keyword evidence="3 5" id="KW-0863">Zinc-finger</keyword>
<dbReference type="GO" id="GO:0008270">
    <property type="term" value="F:zinc ion binding"/>
    <property type="evidence" value="ECO:0007669"/>
    <property type="project" value="UniProtKB-KW"/>
</dbReference>
<dbReference type="SMART" id="SM00356">
    <property type="entry name" value="ZnF_C3H1"/>
    <property type="match status" value="1"/>
</dbReference>
<accession>A0A0D3IRH1</accession>
<reference evidence="9" key="1">
    <citation type="journal article" date="2013" name="Nature">
        <title>Pan genome of the phytoplankton Emiliania underpins its global distribution.</title>
        <authorList>
            <person name="Read B.A."/>
            <person name="Kegel J."/>
            <person name="Klute M.J."/>
            <person name="Kuo A."/>
            <person name="Lefebvre S.C."/>
            <person name="Maumus F."/>
            <person name="Mayer C."/>
            <person name="Miller J."/>
            <person name="Monier A."/>
            <person name="Salamov A."/>
            <person name="Young J."/>
            <person name="Aguilar M."/>
            <person name="Claverie J.M."/>
            <person name="Frickenhaus S."/>
            <person name="Gonzalez K."/>
            <person name="Herman E.K."/>
            <person name="Lin Y.C."/>
            <person name="Napier J."/>
            <person name="Ogata H."/>
            <person name="Sarno A.F."/>
            <person name="Shmutz J."/>
            <person name="Schroeder D."/>
            <person name="de Vargas C."/>
            <person name="Verret F."/>
            <person name="von Dassow P."/>
            <person name="Valentin K."/>
            <person name="Van de Peer Y."/>
            <person name="Wheeler G."/>
            <person name="Dacks J.B."/>
            <person name="Delwiche C.F."/>
            <person name="Dyhrman S.T."/>
            <person name="Glockner G."/>
            <person name="John U."/>
            <person name="Richards T."/>
            <person name="Worden A.Z."/>
            <person name="Zhang X."/>
            <person name="Grigoriev I.V."/>
            <person name="Allen A.E."/>
            <person name="Bidle K."/>
            <person name="Borodovsky M."/>
            <person name="Bowler C."/>
            <person name="Brownlee C."/>
            <person name="Cock J.M."/>
            <person name="Elias M."/>
            <person name="Gladyshev V.N."/>
            <person name="Groth M."/>
            <person name="Guda C."/>
            <person name="Hadaegh A."/>
            <person name="Iglesias-Rodriguez M.D."/>
            <person name="Jenkins J."/>
            <person name="Jones B.M."/>
            <person name="Lawson T."/>
            <person name="Leese F."/>
            <person name="Lindquist E."/>
            <person name="Lobanov A."/>
            <person name="Lomsadze A."/>
            <person name="Malik S.B."/>
            <person name="Marsh M.E."/>
            <person name="Mackinder L."/>
            <person name="Mock T."/>
            <person name="Mueller-Roeber B."/>
            <person name="Pagarete A."/>
            <person name="Parker M."/>
            <person name="Probert I."/>
            <person name="Quesneville H."/>
            <person name="Raines C."/>
            <person name="Rensing S.A."/>
            <person name="Riano-Pachon D.M."/>
            <person name="Richier S."/>
            <person name="Rokitta S."/>
            <person name="Shiraiwa Y."/>
            <person name="Soanes D.M."/>
            <person name="van der Giezen M."/>
            <person name="Wahlund T.M."/>
            <person name="Williams B."/>
            <person name="Wilson W."/>
            <person name="Wolfe G."/>
            <person name="Wurch L.L."/>
        </authorList>
    </citation>
    <scope>NUCLEOTIDE SEQUENCE</scope>
</reference>
<dbReference type="GO" id="GO:0003729">
    <property type="term" value="F:mRNA binding"/>
    <property type="evidence" value="ECO:0007669"/>
    <property type="project" value="InterPro"/>
</dbReference>
<evidence type="ECO:0000256" key="5">
    <source>
        <dbReference type="PROSITE-ProRule" id="PRU00723"/>
    </source>
</evidence>
<dbReference type="Gene3D" id="4.10.1000.10">
    <property type="entry name" value="Zinc finger, CCCH-type"/>
    <property type="match status" value="1"/>
</dbReference>
<feature type="region of interest" description="Disordered" evidence="6">
    <location>
        <begin position="223"/>
        <end position="242"/>
    </location>
</feature>
<sequence length="260" mass="28151">MPPTVTEDAAKAAEPTTRRKHKRDPRYKTVLCKNFLAANKCPYGKKCQFAHGDHELRQRPELPERSKAKQSQLDILVPLPEEPESAPGSFLRAPASNAEEGRGSIDSLLQLEADKAAAVQAEDYDTASRLKRQIDAIKLNAESPRPTSPVVDVGQLSLTERILLAEGALGGSSAAKEPTPDSTEVGLQVNRTTGRVEVGAISRKASFNTMSVRRQLSLVLDHGDDADENRVPSDAERSAADSHSLFGRRSIARMTMGAAC</sequence>
<evidence type="ECO:0000256" key="4">
    <source>
        <dbReference type="ARBA" id="ARBA00022833"/>
    </source>
</evidence>
<dbReference type="KEGG" id="ehx:EMIHUDRAFT_212382"/>
<dbReference type="SUPFAM" id="SSF90229">
    <property type="entry name" value="CCCH zinc finger"/>
    <property type="match status" value="1"/>
</dbReference>
<dbReference type="InterPro" id="IPR045877">
    <property type="entry name" value="ZFP36-like"/>
</dbReference>
<feature type="zinc finger region" description="C3H1-type" evidence="5">
    <location>
        <begin position="26"/>
        <end position="54"/>
    </location>
</feature>
<feature type="compositionally biased region" description="Basic and acidic residues" evidence="6">
    <location>
        <begin position="228"/>
        <end position="240"/>
    </location>
</feature>
<dbReference type="Proteomes" id="UP000013827">
    <property type="component" value="Unassembled WGS sequence"/>
</dbReference>
<evidence type="ECO:0000256" key="3">
    <source>
        <dbReference type="ARBA" id="ARBA00022771"/>
    </source>
</evidence>
<keyword evidence="9" id="KW-1185">Reference proteome</keyword>
<evidence type="ECO:0000256" key="6">
    <source>
        <dbReference type="SAM" id="MobiDB-lite"/>
    </source>
</evidence>
<dbReference type="GeneID" id="17260003"/>
<evidence type="ECO:0000313" key="9">
    <source>
        <dbReference type="Proteomes" id="UP000013827"/>
    </source>
</evidence>